<evidence type="ECO:0000256" key="3">
    <source>
        <dbReference type="SAM" id="MobiDB-lite"/>
    </source>
</evidence>
<dbReference type="EMBL" id="GGYP01004610">
    <property type="protein sequence ID" value="MDE49381.1"/>
    <property type="molecule type" value="Transcribed_RNA"/>
</dbReference>
<dbReference type="PANTHER" id="PTHR10257">
    <property type="entry name" value="SERINE/THREONINE PROTEIN PHOSPHATASE 2A PP2A REGULATORY SUBUNIT B"/>
    <property type="match status" value="1"/>
</dbReference>
<dbReference type="PANTHER" id="PTHR10257:SF3">
    <property type="entry name" value="SERINE_THREONINE-PROTEIN PHOSPHATASE 2A 56 KDA REGULATORY SUBUNIT GAMMA ISOFORM"/>
    <property type="match status" value="1"/>
</dbReference>
<gene>
    <name evidence="4" type="primary">PPP2R5D</name>
    <name evidence="4" type="ORF">g.12992</name>
</gene>
<dbReference type="Gene3D" id="1.25.10.10">
    <property type="entry name" value="Leucine-rich Repeat Variant"/>
    <property type="match status" value="1"/>
</dbReference>
<comment type="similarity">
    <text evidence="1">Belongs to the phosphatase 2A regulatory subunit B56 family.</text>
</comment>
<accession>A0A6G1SGN4</accession>
<dbReference type="GO" id="GO:0072542">
    <property type="term" value="F:protein phosphatase activator activity"/>
    <property type="evidence" value="ECO:0007669"/>
    <property type="project" value="TreeGrafter"/>
</dbReference>
<dbReference type="InterPro" id="IPR002554">
    <property type="entry name" value="PP2A_B56"/>
</dbReference>
<evidence type="ECO:0000256" key="1">
    <source>
        <dbReference type="ARBA" id="ARBA00009745"/>
    </source>
</evidence>
<dbReference type="GO" id="GO:0007165">
    <property type="term" value="P:signal transduction"/>
    <property type="evidence" value="ECO:0007669"/>
    <property type="project" value="InterPro"/>
</dbReference>
<dbReference type="InterPro" id="IPR016024">
    <property type="entry name" value="ARM-type_fold"/>
</dbReference>
<dbReference type="InterPro" id="IPR011989">
    <property type="entry name" value="ARM-like"/>
</dbReference>
<evidence type="ECO:0000256" key="2">
    <source>
        <dbReference type="PIRNR" id="PIRNR028043"/>
    </source>
</evidence>
<feature type="region of interest" description="Disordered" evidence="3">
    <location>
        <begin position="1"/>
        <end position="46"/>
    </location>
</feature>
<dbReference type="FunFam" id="1.25.10.10:FF:000331">
    <property type="entry name" value="Phosphoprotein phosphatase, putative"/>
    <property type="match status" value="1"/>
</dbReference>
<dbReference type="SUPFAM" id="SSF48371">
    <property type="entry name" value="ARM repeat"/>
    <property type="match status" value="1"/>
</dbReference>
<proteinExistence type="inferred from homology"/>
<reference evidence="4" key="1">
    <citation type="submission" date="2018-10" db="EMBL/GenBank/DDBJ databases">
        <title>Transcriptome assembly of Aceria tosichella (Wheat curl mite) Type 2.</title>
        <authorList>
            <person name="Scully E.D."/>
            <person name="Geib S.M."/>
            <person name="Palmer N.A."/>
            <person name="Gupta A.K."/>
            <person name="Sarath G."/>
            <person name="Tatineni S."/>
        </authorList>
    </citation>
    <scope>NUCLEOTIDE SEQUENCE</scope>
    <source>
        <strain evidence="4">LincolnNE</strain>
    </source>
</reference>
<dbReference type="PIRSF" id="PIRSF028043">
    <property type="entry name" value="PP2A_B56"/>
    <property type="match status" value="1"/>
</dbReference>
<feature type="compositionally biased region" description="Low complexity" evidence="3">
    <location>
        <begin position="18"/>
        <end position="30"/>
    </location>
</feature>
<organism evidence="4">
    <name type="scientific">Aceria tosichella</name>
    <name type="common">wheat curl mite</name>
    <dbReference type="NCBI Taxonomy" id="561515"/>
    <lineage>
        <taxon>Eukaryota</taxon>
        <taxon>Metazoa</taxon>
        <taxon>Ecdysozoa</taxon>
        <taxon>Arthropoda</taxon>
        <taxon>Chelicerata</taxon>
        <taxon>Arachnida</taxon>
        <taxon>Acari</taxon>
        <taxon>Acariformes</taxon>
        <taxon>Trombidiformes</taxon>
        <taxon>Prostigmata</taxon>
        <taxon>Eupodina</taxon>
        <taxon>Eriophyoidea</taxon>
        <taxon>Eriophyidae</taxon>
        <taxon>Eriophyinae</taxon>
        <taxon>Aceriini</taxon>
        <taxon>Aceria</taxon>
    </lineage>
</organism>
<dbReference type="GO" id="GO:0005829">
    <property type="term" value="C:cytosol"/>
    <property type="evidence" value="ECO:0007669"/>
    <property type="project" value="TreeGrafter"/>
</dbReference>
<name>A0A6G1SGN4_9ACAR</name>
<evidence type="ECO:0000313" key="4">
    <source>
        <dbReference type="EMBL" id="MDE49381.1"/>
    </source>
</evidence>
<sequence length="474" mass="55665">MAMDESNDDNKSKLNETYSVSQDESSSEYSMGDRGASSGISAQIDERPIRPKLREVEEVGEREKLFKRKIDECCIIYDFRSDPLDDLDLRDGKTTILYELQDVLMDEPDLLAPFDSLYDEIFRMFSVNIFRPLPPSSNQNVLEFDPEEDEPPLEQAWPHLQLVYNVLIRFIDSPHFDVSRAKSYINNRFVLKLLELFESEDPRERDYLKTILHRIYAHFLSLRSYIRRQVNNIFFSFIYETEYHNGVADLLEILGSIINGFVLPLKDEHKVFLLKVLMPLHKARTLSAYHAQLSFCVVQFIEKDHTLTEPVINSLLRYWPKVHSTKEVMFLNEVEEILDIIEPSEFQKVMVPLFRQLARCIRSNQFQVAERVLYFWNNEYILSLINDNVQIILPIVFPALHIDPNAHWNKTIHGLIYNALKLSTEMNQKLFHELVQQHSHKGSSSTEEKERKDRWQLLEEAASVNAIKMNYTLN</sequence>
<dbReference type="GO" id="GO:0000159">
    <property type="term" value="C:protein phosphatase type 2A complex"/>
    <property type="evidence" value="ECO:0007669"/>
    <property type="project" value="UniProtKB-UniRule"/>
</dbReference>
<dbReference type="AlphaFoldDB" id="A0A6G1SGN4"/>
<dbReference type="Pfam" id="PF01603">
    <property type="entry name" value="B56"/>
    <property type="match status" value="1"/>
</dbReference>
<protein>
    <recommendedName>
        <fullName evidence="2">Serine/threonine protein phosphatase 2A regulatory subunit</fullName>
    </recommendedName>
</protein>
<dbReference type="GO" id="GO:0005634">
    <property type="term" value="C:nucleus"/>
    <property type="evidence" value="ECO:0007669"/>
    <property type="project" value="TreeGrafter"/>
</dbReference>